<sequence length="415" mass="43218">MGLVDYSSDSDPVSDPESTTTTTSTNPAKRRKTASAVTAASRKKPPPPPPPLPAAFHDLYASTVRISTVDDPSLHQGRKRVNPHRIGSWPSHLYIDIRPAGHERALLEDLVARIAARLAASSDPGDSGGDNDDDDNGADKAAPALGRAKRHDAIPIHSFLSSDLGAPQPLHISLSRPLSLQTAAKDDFLARAREAVAGNGAGTGGGAVTPFDLCVKGVYWHHTRESARSFLVLKVASSSVRSHGRGGGDGGRVAEDGGGVERQADDGTAPATTNPELQSLLQRLNSLAMEFGQPALYAATRTPAAAPTIMMTTTTTTTRDAFHVSIAWSPAEPTPRLRGITADIAREFFLPRKPSAGTPPPPPPPSTAAPTWTNGADEPGSTGSTKGGLAGMTLHVDAVKLKIGNVVTSIPLASS</sequence>
<protein>
    <recommendedName>
        <fullName evidence="5">U6 snRNA phosphodiesterase 1</fullName>
    </recommendedName>
    <alternativeName>
        <fullName evidence="6">3'-5' RNA exonuclease USB1</fullName>
    </alternativeName>
</protein>
<evidence type="ECO:0000256" key="6">
    <source>
        <dbReference type="ARBA" id="ARBA00030030"/>
    </source>
</evidence>
<evidence type="ECO:0000313" key="9">
    <source>
        <dbReference type="Proteomes" id="UP000070501"/>
    </source>
</evidence>
<dbReference type="Proteomes" id="UP000070501">
    <property type="component" value="Unassembled WGS sequence"/>
</dbReference>
<gene>
    <name evidence="8" type="ORF">Micbo1qcDRAFT_163343</name>
</gene>
<accession>A0A136J386</accession>
<dbReference type="InParanoid" id="A0A136J386"/>
<feature type="compositionally biased region" description="Pro residues" evidence="7">
    <location>
        <begin position="357"/>
        <end position="367"/>
    </location>
</feature>
<dbReference type="AlphaFoldDB" id="A0A136J386"/>
<evidence type="ECO:0000256" key="1">
    <source>
        <dbReference type="ARBA" id="ARBA00022722"/>
    </source>
</evidence>
<dbReference type="GO" id="GO:0000175">
    <property type="term" value="F:3'-5'-RNA exonuclease activity"/>
    <property type="evidence" value="ECO:0007669"/>
    <property type="project" value="TreeGrafter"/>
</dbReference>
<dbReference type="GO" id="GO:0016829">
    <property type="term" value="F:lyase activity"/>
    <property type="evidence" value="ECO:0007669"/>
    <property type="project" value="UniProtKB-KW"/>
</dbReference>
<evidence type="ECO:0000256" key="4">
    <source>
        <dbReference type="ARBA" id="ARBA00023242"/>
    </source>
</evidence>
<name>A0A136J386_9PEZI</name>
<keyword evidence="4" id="KW-0539">Nucleus</keyword>
<dbReference type="GO" id="GO:0034477">
    <property type="term" value="P:U6 snRNA 3'-end processing"/>
    <property type="evidence" value="ECO:0007669"/>
    <property type="project" value="InterPro"/>
</dbReference>
<dbReference type="InterPro" id="IPR027521">
    <property type="entry name" value="Usb1"/>
</dbReference>
<dbReference type="GO" id="GO:0005634">
    <property type="term" value="C:nucleus"/>
    <property type="evidence" value="ECO:0007669"/>
    <property type="project" value="TreeGrafter"/>
</dbReference>
<dbReference type="PANTHER" id="PTHR13522:SF3">
    <property type="entry name" value="U6 SNRNA PHOSPHODIESTERASE 1"/>
    <property type="match status" value="1"/>
</dbReference>
<feature type="region of interest" description="Disordered" evidence="7">
    <location>
        <begin position="120"/>
        <end position="147"/>
    </location>
</feature>
<keyword evidence="9" id="KW-1185">Reference proteome</keyword>
<feature type="region of interest" description="Disordered" evidence="7">
    <location>
        <begin position="351"/>
        <end position="388"/>
    </location>
</feature>
<dbReference type="STRING" id="196109.A0A136J386"/>
<evidence type="ECO:0000256" key="3">
    <source>
        <dbReference type="ARBA" id="ARBA00023239"/>
    </source>
</evidence>
<feature type="compositionally biased region" description="Low complexity" evidence="7">
    <location>
        <begin position="7"/>
        <end position="27"/>
    </location>
</feature>
<dbReference type="Gene3D" id="3.90.1140.10">
    <property type="entry name" value="Cyclic phosphodiesterase"/>
    <property type="match status" value="1"/>
</dbReference>
<reference evidence="9" key="1">
    <citation type="submission" date="2016-02" db="EMBL/GenBank/DDBJ databases">
        <title>Draft genome sequence of Microdochium bolleyi, a fungal endophyte of beachgrass.</title>
        <authorList>
            <consortium name="DOE Joint Genome Institute"/>
            <person name="David A.S."/>
            <person name="May G."/>
            <person name="Haridas S."/>
            <person name="Lim J."/>
            <person name="Wang M."/>
            <person name="Labutti K."/>
            <person name="Lipzen A."/>
            <person name="Barry K."/>
            <person name="Grigoriev I.V."/>
        </authorList>
    </citation>
    <scope>NUCLEOTIDE SEQUENCE [LARGE SCALE GENOMIC DNA]</scope>
    <source>
        <strain evidence="9">J235TASD1</strain>
    </source>
</reference>
<keyword evidence="1" id="KW-0540">Nuclease</keyword>
<dbReference type="Pfam" id="PF09749">
    <property type="entry name" value="HVSL"/>
    <property type="match status" value="1"/>
</dbReference>
<feature type="region of interest" description="Disordered" evidence="7">
    <location>
        <begin position="240"/>
        <end position="273"/>
    </location>
</feature>
<evidence type="ECO:0000256" key="7">
    <source>
        <dbReference type="SAM" id="MobiDB-lite"/>
    </source>
</evidence>
<feature type="region of interest" description="Disordered" evidence="7">
    <location>
        <begin position="1"/>
        <end position="55"/>
    </location>
</feature>
<dbReference type="OrthoDB" id="49151at2759"/>
<organism evidence="8 9">
    <name type="scientific">Microdochium bolleyi</name>
    <dbReference type="NCBI Taxonomy" id="196109"/>
    <lineage>
        <taxon>Eukaryota</taxon>
        <taxon>Fungi</taxon>
        <taxon>Dikarya</taxon>
        <taxon>Ascomycota</taxon>
        <taxon>Pezizomycotina</taxon>
        <taxon>Sordariomycetes</taxon>
        <taxon>Xylariomycetidae</taxon>
        <taxon>Xylariales</taxon>
        <taxon>Microdochiaceae</taxon>
        <taxon>Microdochium</taxon>
    </lineage>
</organism>
<keyword evidence="2" id="KW-0378">Hydrolase</keyword>
<dbReference type="PANTHER" id="PTHR13522">
    <property type="entry name" value="U6 SNRNA PHOSPHODIESTERASE 1"/>
    <property type="match status" value="1"/>
</dbReference>
<keyword evidence="3" id="KW-0456">Lyase</keyword>
<dbReference type="EMBL" id="KQ964250">
    <property type="protein sequence ID" value="KXJ91574.1"/>
    <property type="molecule type" value="Genomic_DNA"/>
</dbReference>
<evidence type="ECO:0000256" key="5">
    <source>
        <dbReference type="ARBA" id="ARBA00029543"/>
    </source>
</evidence>
<evidence type="ECO:0000313" key="8">
    <source>
        <dbReference type="EMBL" id="KXJ91574.1"/>
    </source>
</evidence>
<evidence type="ECO:0000256" key="2">
    <source>
        <dbReference type="ARBA" id="ARBA00022801"/>
    </source>
</evidence>
<proteinExistence type="predicted"/>